<organism evidence="2">
    <name type="scientific">Rhipicephalus appendiculatus</name>
    <name type="common">Brown ear tick</name>
    <dbReference type="NCBI Taxonomy" id="34631"/>
    <lineage>
        <taxon>Eukaryota</taxon>
        <taxon>Metazoa</taxon>
        <taxon>Ecdysozoa</taxon>
        <taxon>Arthropoda</taxon>
        <taxon>Chelicerata</taxon>
        <taxon>Arachnida</taxon>
        <taxon>Acari</taxon>
        <taxon>Parasitiformes</taxon>
        <taxon>Ixodida</taxon>
        <taxon>Ixodoidea</taxon>
        <taxon>Ixodidae</taxon>
        <taxon>Rhipicephalinae</taxon>
        <taxon>Rhipicephalus</taxon>
        <taxon>Rhipicephalus</taxon>
    </lineage>
</organism>
<keyword evidence="1" id="KW-0732">Signal</keyword>
<accession>A0A131Z6J4</accession>
<evidence type="ECO:0000256" key="1">
    <source>
        <dbReference type="SAM" id="SignalP"/>
    </source>
</evidence>
<feature type="signal peptide" evidence="1">
    <location>
        <begin position="1"/>
        <end position="22"/>
    </location>
</feature>
<feature type="chain" id="PRO_5007286803" evidence="1">
    <location>
        <begin position="23"/>
        <end position="163"/>
    </location>
</feature>
<dbReference type="AlphaFoldDB" id="A0A131Z6J4"/>
<name>A0A131Z6J4_RHIAP</name>
<sequence length="163" mass="17770">MRLVSQSCILLLLGVFLLQIFAHHNGKANPAMAVQERDGQHNDASYQEEELGQVGEPCFFSEECGPGLCCLLVNGSRSCQMRPNETGEVCYPRTVYLSPDADEGTYEGACPCMEGFVCEVPKNESAQQSDDTTREADVFNLPLGTCKHNSTPSLPTENIDTSS</sequence>
<protein>
    <submittedName>
        <fullName evidence="2">Ixodegrin B</fullName>
    </submittedName>
</protein>
<reference evidence="2" key="1">
    <citation type="journal article" date="2016" name="Ticks Tick Borne Dis.">
        <title>De novo assembly and annotation of the salivary gland transcriptome of Rhipicephalus appendiculatus male and female ticks during blood feeding.</title>
        <authorList>
            <person name="de Castro M.H."/>
            <person name="de Klerk D."/>
            <person name="Pienaar R."/>
            <person name="Latif A.A."/>
            <person name="Rees D.J."/>
            <person name="Mans B.J."/>
        </authorList>
    </citation>
    <scope>NUCLEOTIDE SEQUENCE</scope>
    <source>
        <tissue evidence="2">Salivary glands</tissue>
    </source>
</reference>
<dbReference type="Gene3D" id="2.10.80.10">
    <property type="entry name" value="Lipase, subunit A"/>
    <property type="match status" value="1"/>
</dbReference>
<proteinExistence type="predicted"/>
<evidence type="ECO:0000313" key="2">
    <source>
        <dbReference type="EMBL" id="JAP86598.1"/>
    </source>
</evidence>
<dbReference type="EMBL" id="GEDV01001959">
    <property type="protein sequence ID" value="JAP86598.1"/>
    <property type="molecule type" value="Transcribed_RNA"/>
</dbReference>